<keyword evidence="8" id="KW-0547">Nucleotide-binding</keyword>
<dbReference type="GO" id="GO:0009252">
    <property type="term" value="P:peptidoglycan biosynthetic process"/>
    <property type="evidence" value="ECO:0007669"/>
    <property type="project" value="UniProtKB-UniRule"/>
</dbReference>
<proteinExistence type="inferred from homology"/>
<dbReference type="SUPFAM" id="SSF53244">
    <property type="entry name" value="MurD-like peptide ligases, peptide-binding domain"/>
    <property type="match status" value="1"/>
</dbReference>
<dbReference type="Gene3D" id="3.40.1190.10">
    <property type="entry name" value="Mur-like, catalytic domain"/>
    <property type="match status" value="1"/>
</dbReference>
<comment type="caution">
    <text evidence="8">Lacks conserved residue(s) required for the propagation of feature annotation.</text>
</comment>
<dbReference type="EMBL" id="DVHN01000101">
    <property type="protein sequence ID" value="HIR88885.1"/>
    <property type="molecule type" value="Genomic_DNA"/>
</dbReference>
<keyword evidence="3 8" id="KW-0132">Cell division</keyword>
<keyword evidence="4 8" id="KW-0133">Cell shape</keyword>
<comment type="caution">
    <text evidence="13">The sequence shown here is derived from an EMBL/GenBank/DDBJ whole genome shotgun (WGS) entry which is preliminary data.</text>
</comment>
<dbReference type="InterPro" id="IPR005761">
    <property type="entry name" value="UDP-N-AcMur-Glu-dNH2Pim_ligase"/>
</dbReference>
<dbReference type="HAMAP" id="MF_00208">
    <property type="entry name" value="MurE"/>
    <property type="match status" value="1"/>
</dbReference>
<reference evidence="13" key="2">
    <citation type="journal article" date="2021" name="PeerJ">
        <title>Extensive microbial diversity within the chicken gut microbiome revealed by metagenomics and culture.</title>
        <authorList>
            <person name="Gilroy R."/>
            <person name="Ravi A."/>
            <person name="Getino M."/>
            <person name="Pursley I."/>
            <person name="Horton D.L."/>
            <person name="Alikhan N.F."/>
            <person name="Baker D."/>
            <person name="Gharbi K."/>
            <person name="Hall N."/>
            <person name="Watson M."/>
            <person name="Adriaenssens E.M."/>
            <person name="Foster-Nyarko E."/>
            <person name="Jarju S."/>
            <person name="Secka A."/>
            <person name="Antonio M."/>
            <person name="Oren A."/>
            <person name="Chaudhuri R.R."/>
            <person name="La Ragione R."/>
            <person name="Hildebrand F."/>
            <person name="Pallen M.J."/>
        </authorList>
    </citation>
    <scope>NUCLEOTIDE SEQUENCE</scope>
    <source>
        <strain evidence="13">ChiW13-3771</strain>
    </source>
</reference>
<dbReference type="NCBIfam" id="TIGR01085">
    <property type="entry name" value="murE"/>
    <property type="match status" value="1"/>
</dbReference>
<dbReference type="Gene3D" id="3.40.1390.10">
    <property type="entry name" value="MurE/MurF, N-terminal domain"/>
    <property type="match status" value="1"/>
</dbReference>
<dbReference type="SUPFAM" id="SSF53623">
    <property type="entry name" value="MurD-like peptide ligases, catalytic domain"/>
    <property type="match status" value="1"/>
</dbReference>
<evidence type="ECO:0000256" key="5">
    <source>
        <dbReference type="ARBA" id="ARBA00022984"/>
    </source>
</evidence>
<dbReference type="NCBIfam" id="NF001126">
    <property type="entry name" value="PRK00139.1-4"/>
    <property type="match status" value="1"/>
</dbReference>
<evidence type="ECO:0000313" key="14">
    <source>
        <dbReference type="Proteomes" id="UP000824201"/>
    </source>
</evidence>
<dbReference type="InterPro" id="IPR004101">
    <property type="entry name" value="Mur_ligase_C"/>
</dbReference>
<dbReference type="AlphaFoldDB" id="A0A9D1EEW5"/>
<comment type="PTM">
    <text evidence="8">Carboxylation is probably crucial for Mg(2+) binding and, consequently, for the gamma-phosphate positioning of ATP.</text>
</comment>
<keyword evidence="8" id="KW-0963">Cytoplasm</keyword>
<evidence type="ECO:0000313" key="13">
    <source>
        <dbReference type="EMBL" id="HIR88885.1"/>
    </source>
</evidence>
<feature type="binding site" evidence="8">
    <location>
        <position position="179"/>
    </location>
    <ligand>
        <name>UDP-N-acetyl-alpha-D-muramoyl-L-alanyl-D-glutamate</name>
        <dbReference type="ChEBI" id="CHEBI:83900"/>
    </ligand>
</feature>
<keyword evidence="5 8" id="KW-0573">Peptidoglycan synthesis</keyword>
<accession>A0A9D1EEW5</accession>
<evidence type="ECO:0000259" key="11">
    <source>
        <dbReference type="Pfam" id="PF02875"/>
    </source>
</evidence>
<evidence type="ECO:0000256" key="9">
    <source>
        <dbReference type="RuleBase" id="RU004135"/>
    </source>
</evidence>
<evidence type="ECO:0000256" key="1">
    <source>
        <dbReference type="ARBA" id="ARBA00004752"/>
    </source>
</evidence>
<dbReference type="InterPro" id="IPR013221">
    <property type="entry name" value="Mur_ligase_cen"/>
</dbReference>
<dbReference type="GO" id="GO:0005737">
    <property type="term" value="C:cytoplasm"/>
    <property type="evidence" value="ECO:0007669"/>
    <property type="project" value="UniProtKB-SubCell"/>
</dbReference>
<dbReference type="Pfam" id="PF01225">
    <property type="entry name" value="Mur_ligase"/>
    <property type="match status" value="1"/>
</dbReference>
<dbReference type="Proteomes" id="UP000824201">
    <property type="component" value="Unassembled WGS sequence"/>
</dbReference>
<dbReference type="PANTHER" id="PTHR23135">
    <property type="entry name" value="MUR LIGASE FAMILY MEMBER"/>
    <property type="match status" value="1"/>
</dbReference>
<evidence type="ECO:0000256" key="4">
    <source>
        <dbReference type="ARBA" id="ARBA00022960"/>
    </source>
</evidence>
<evidence type="ECO:0000259" key="10">
    <source>
        <dbReference type="Pfam" id="PF01225"/>
    </source>
</evidence>
<name>A0A9D1EEW5_9FIRM</name>
<keyword evidence="6 8" id="KW-0131">Cell cycle</keyword>
<dbReference type="GO" id="GO:0071555">
    <property type="term" value="P:cell wall organization"/>
    <property type="evidence" value="ECO:0007669"/>
    <property type="project" value="UniProtKB-KW"/>
</dbReference>
<dbReference type="PANTHER" id="PTHR23135:SF4">
    <property type="entry name" value="UDP-N-ACETYLMURAMOYL-L-ALANYL-D-GLUTAMATE--2,6-DIAMINOPIMELATE LIGASE MURE HOMOLOG, CHLOROPLASTIC"/>
    <property type="match status" value="1"/>
</dbReference>
<dbReference type="InterPro" id="IPR035911">
    <property type="entry name" value="MurE/MurF_N"/>
</dbReference>
<dbReference type="EC" id="6.3.2.-" evidence="8"/>
<dbReference type="InterPro" id="IPR036615">
    <property type="entry name" value="Mur_ligase_C_dom_sf"/>
</dbReference>
<feature type="domain" description="Mur ligase C-terminal" evidence="11">
    <location>
        <begin position="334"/>
        <end position="459"/>
    </location>
</feature>
<protein>
    <recommendedName>
        <fullName evidence="8">UDP-N-acetylmuramyl-tripeptide synthetase</fullName>
        <ecNumber evidence="8">6.3.2.-</ecNumber>
    </recommendedName>
    <alternativeName>
        <fullName evidence="8">UDP-MurNAc-tripeptide synthetase</fullName>
    </alternativeName>
</protein>
<organism evidence="13 14">
    <name type="scientific">Candidatus Fimimorpha faecalis</name>
    <dbReference type="NCBI Taxonomy" id="2840824"/>
    <lineage>
        <taxon>Bacteria</taxon>
        <taxon>Bacillati</taxon>
        <taxon>Bacillota</taxon>
        <taxon>Clostridia</taxon>
        <taxon>Eubacteriales</taxon>
        <taxon>Candidatus Fimimorpha</taxon>
    </lineage>
</organism>
<dbReference type="GO" id="GO:0016881">
    <property type="term" value="F:acid-amino acid ligase activity"/>
    <property type="evidence" value="ECO:0007669"/>
    <property type="project" value="UniProtKB-UniRule"/>
</dbReference>
<comment type="function">
    <text evidence="8">Catalyzes the addition of an amino acid to the nucleotide precursor UDP-N-acetylmuramoyl-L-alanyl-D-glutamate (UMAG) in the biosynthesis of bacterial cell-wall peptidoglycan.</text>
</comment>
<keyword evidence="8 13" id="KW-0436">Ligase</keyword>
<dbReference type="InterPro" id="IPR036565">
    <property type="entry name" value="Mur-like_cat_sf"/>
</dbReference>
<dbReference type="Pfam" id="PF02875">
    <property type="entry name" value="Mur_ligase_C"/>
    <property type="match status" value="1"/>
</dbReference>
<dbReference type="GO" id="GO:0005524">
    <property type="term" value="F:ATP binding"/>
    <property type="evidence" value="ECO:0007669"/>
    <property type="project" value="UniProtKB-UniRule"/>
</dbReference>
<sequence length="491" mass="54593">MKIKNLVERLDYTLLQGSLEEEITGFSHDNRHVEEGNLFICIKGARFDTHNCVADVAAKGAKLIVVERPVEMPAGVTIILVEDTRKASPLLAAAYYGHPAEKLTTIGITGSKGKTTCTHMLADILRAAGYKTGTLGTNGAIIEDKIYELSNTTPDAQEVQMYLDMMVKAGCTHAVIEVSSQGMKQHRVDGFTFDYGVFTNISEGDHIGPNEHKDFAEYLYCKAMLIQHSKLGFVNKDDVHTPALMKHISVPVEFFGYAQDADYIAYNYQKHFNEEKKQPGITFSVKGKFCGDISVNMPGDFNVGNALAAICVADHLNVPAAAMNRALTHLNIKGRIDMVFQNDKFSVCVDFAHNGYSTRNLLEALREYRPKRIVCVFGADGNRSKSRRYEMGEASGRLADLSIVTAGHNRWETFEDIAKDIQVGLAKTTGSYIIIPNREDAIRYAIEHAEQGDMITIIGLGHETYQEENGKKYPHSDTEFVKRVIHELKLD</sequence>
<keyword evidence="8" id="KW-0067">ATP-binding</keyword>
<evidence type="ECO:0000256" key="8">
    <source>
        <dbReference type="HAMAP-Rule" id="MF_00208"/>
    </source>
</evidence>
<keyword evidence="7 8" id="KW-0961">Cell wall biogenesis/degradation</keyword>
<feature type="domain" description="Mur ligase N-terminal catalytic" evidence="10">
    <location>
        <begin position="22"/>
        <end position="96"/>
    </location>
</feature>
<dbReference type="GO" id="GO:0051301">
    <property type="term" value="P:cell division"/>
    <property type="evidence" value="ECO:0007669"/>
    <property type="project" value="UniProtKB-KW"/>
</dbReference>
<reference evidence="13" key="1">
    <citation type="submission" date="2020-10" db="EMBL/GenBank/DDBJ databases">
        <authorList>
            <person name="Gilroy R."/>
        </authorList>
    </citation>
    <scope>NUCLEOTIDE SEQUENCE</scope>
    <source>
        <strain evidence="13">ChiW13-3771</strain>
    </source>
</reference>
<feature type="domain" description="Mur ligase central" evidence="12">
    <location>
        <begin position="108"/>
        <end position="313"/>
    </location>
</feature>
<comment type="subcellular location">
    <subcellularLocation>
        <location evidence="8 9">Cytoplasm</location>
    </subcellularLocation>
</comment>
<comment type="cofactor">
    <cofactor evidence="8">
        <name>Mg(2+)</name>
        <dbReference type="ChEBI" id="CHEBI:18420"/>
    </cofactor>
</comment>
<evidence type="ECO:0000256" key="7">
    <source>
        <dbReference type="ARBA" id="ARBA00023316"/>
    </source>
</evidence>
<dbReference type="GO" id="GO:0008360">
    <property type="term" value="P:regulation of cell shape"/>
    <property type="evidence" value="ECO:0007669"/>
    <property type="project" value="UniProtKB-KW"/>
</dbReference>
<evidence type="ECO:0000259" key="12">
    <source>
        <dbReference type="Pfam" id="PF08245"/>
    </source>
</evidence>
<gene>
    <name evidence="8" type="primary">murE</name>
    <name evidence="13" type="ORF">IAC96_08060</name>
</gene>
<dbReference type="Gene3D" id="3.90.190.20">
    <property type="entry name" value="Mur ligase, C-terminal domain"/>
    <property type="match status" value="1"/>
</dbReference>
<dbReference type="InterPro" id="IPR000713">
    <property type="entry name" value="Mur_ligase_N"/>
</dbReference>
<evidence type="ECO:0000256" key="6">
    <source>
        <dbReference type="ARBA" id="ARBA00023306"/>
    </source>
</evidence>
<feature type="binding site" evidence="8">
    <location>
        <position position="185"/>
    </location>
    <ligand>
        <name>UDP-N-acetyl-alpha-D-muramoyl-L-alanyl-D-glutamate</name>
        <dbReference type="ChEBI" id="CHEBI:83900"/>
    </ligand>
</feature>
<evidence type="ECO:0000256" key="2">
    <source>
        <dbReference type="ARBA" id="ARBA00005898"/>
    </source>
</evidence>
<evidence type="ECO:0000256" key="3">
    <source>
        <dbReference type="ARBA" id="ARBA00022618"/>
    </source>
</evidence>
<dbReference type="GO" id="GO:0000287">
    <property type="term" value="F:magnesium ion binding"/>
    <property type="evidence" value="ECO:0007669"/>
    <property type="project" value="UniProtKB-UniRule"/>
</dbReference>
<keyword evidence="8" id="KW-0460">Magnesium</keyword>
<feature type="modified residue" description="N6-carboxylysine" evidence="8">
    <location>
        <position position="222"/>
    </location>
</feature>
<comment type="pathway">
    <text evidence="1 8 9">Cell wall biogenesis; peptidoglycan biosynthesis.</text>
</comment>
<feature type="binding site" evidence="8">
    <location>
        <position position="151"/>
    </location>
    <ligand>
        <name>UDP-N-acetyl-alpha-D-muramoyl-L-alanyl-D-glutamate</name>
        <dbReference type="ChEBI" id="CHEBI:83900"/>
    </ligand>
</feature>
<dbReference type="Pfam" id="PF08245">
    <property type="entry name" value="Mur_ligase_M"/>
    <property type="match status" value="1"/>
</dbReference>
<comment type="similarity">
    <text evidence="2 8">Belongs to the MurCDEF family. MurE subfamily.</text>
</comment>
<dbReference type="SUPFAM" id="SSF63418">
    <property type="entry name" value="MurE/MurF N-terminal domain"/>
    <property type="match status" value="1"/>
</dbReference>
<feature type="binding site" evidence="8">
    <location>
        <begin position="152"/>
        <end position="153"/>
    </location>
    <ligand>
        <name>UDP-N-acetyl-alpha-D-muramoyl-L-alanyl-D-glutamate</name>
        <dbReference type="ChEBI" id="CHEBI:83900"/>
    </ligand>
</feature>
<feature type="binding site" evidence="8">
    <location>
        <position position="187"/>
    </location>
    <ligand>
        <name>UDP-N-acetyl-alpha-D-muramoyl-L-alanyl-D-glutamate</name>
        <dbReference type="ChEBI" id="CHEBI:83900"/>
    </ligand>
</feature>